<comment type="caution">
    <text evidence="2">The sequence shown here is derived from an EMBL/GenBank/DDBJ whole genome shotgun (WGS) entry which is preliminary data.</text>
</comment>
<dbReference type="EMBL" id="JACJVP010000003">
    <property type="protein sequence ID" value="MBB6669632.1"/>
    <property type="molecule type" value="Genomic_DNA"/>
</dbReference>
<keyword evidence="1" id="KW-0812">Transmembrane</keyword>
<feature type="transmembrane region" description="Helical" evidence="1">
    <location>
        <begin position="70"/>
        <end position="92"/>
    </location>
</feature>
<dbReference type="Proteomes" id="UP000547209">
    <property type="component" value="Unassembled WGS sequence"/>
</dbReference>
<reference evidence="2 3" key="1">
    <citation type="submission" date="2020-08" db="EMBL/GenBank/DDBJ databases">
        <title>Cohnella phylogeny.</title>
        <authorList>
            <person name="Dunlap C."/>
        </authorList>
    </citation>
    <scope>NUCLEOTIDE SEQUENCE [LARGE SCALE GENOMIC DNA]</scope>
    <source>
        <strain evidence="2 3">DSM 28246</strain>
    </source>
</reference>
<evidence type="ECO:0000256" key="1">
    <source>
        <dbReference type="SAM" id="Phobius"/>
    </source>
</evidence>
<evidence type="ECO:0000313" key="2">
    <source>
        <dbReference type="EMBL" id="MBB6669632.1"/>
    </source>
</evidence>
<gene>
    <name evidence="2" type="ORF">H7C19_02920</name>
</gene>
<feature type="transmembrane region" description="Helical" evidence="1">
    <location>
        <begin position="137"/>
        <end position="154"/>
    </location>
</feature>
<protein>
    <submittedName>
        <fullName evidence="2">Uncharacterized protein</fullName>
    </submittedName>
</protein>
<accession>A0A7X0RLE3</accession>
<dbReference type="AlphaFoldDB" id="A0A7X0RLE3"/>
<keyword evidence="1" id="KW-1133">Transmembrane helix</keyword>
<proteinExistence type="predicted"/>
<dbReference type="RefSeq" id="WP_185141081.1">
    <property type="nucleotide sequence ID" value="NZ_JACJVP010000003.1"/>
</dbReference>
<organism evidence="2 3">
    <name type="scientific">Cohnella nanjingensis</name>
    <dbReference type="NCBI Taxonomy" id="1387779"/>
    <lineage>
        <taxon>Bacteria</taxon>
        <taxon>Bacillati</taxon>
        <taxon>Bacillota</taxon>
        <taxon>Bacilli</taxon>
        <taxon>Bacillales</taxon>
        <taxon>Paenibacillaceae</taxon>
        <taxon>Cohnella</taxon>
    </lineage>
</organism>
<keyword evidence="1" id="KW-0472">Membrane</keyword>
<sequence length="165" mass="18979">MSLLYGPPYVWFNVATFIAAYGMAFALPRALPNSIMALVMLFSLTLAKGLDDTIGMKPFDLYDINNSAQVDVWDLVTWLLYPPIGYLFIYVYHVCRIGGLATPVYILLGSLFGTGFERLTVYFQVFHYNDWTLRYSFMMYVAVQTATIAFFVILKRQYLIAKERQ</sequence>
<keyword evidence="3" id="KW-1185">Reference proteome</keyword>
<name>A0A7X0RLE3_9BACL</name>
<feature type="transmembrane region" description="Helical" evidence="1">
    <location>
        <begin position="104"/>
        <end position="125"/>
    </location>
</feature>
<feature type="transmembrane region" description="Helical" evidence="1">
    <location>
        <begin position="6"/>
        <end position="27"/>
    </location>
</feature>
<evidence type="ECO:0000313" key="3">
    <source>
        <dbReference type="Proteomes" id="UP000547209"/>
    </source>
</evidence>